<dbReference type="FunFam" id="2.40.50.140:FF:000021">
    <property type="entry name" value="30S ribosomal protein S1"/>
    <property type="match status" value="1"/>
</dbReference>
<dbReference type="PIRSF" id="PIRSF002111">
    <property type="entry name" value="RpsA"/>
    <property type="match status" value="1"/>
</dbReference>
<dbReference type="SMART" id="SM00316">
    <property type="entry name" value="S1"/>
    <property type="match status" value="6"/>
</dbReference>
<organism evidence="8">
    <name type="scientific">Yersinia ruckeri</name>
    <dbReference type="NCBI Taxonomy" id="29486"/>
    <lineage>
        <taxon>Bacteria</taxon>
        <taxon>Pseudomonadati</taxon>
        <taxon>Pseudomonadota</taxon>
        <taxon>Gammaproteobacteria</taxon>
        <taxon>Enterobacterales</taxon>
        <taxon>Yersiniaceae</taxon>
        <taxon>Yersinia</taxon>
    </lineage>
</organism>
<evidence type="ECO:0000256" key="1">
    <source>
        <dbReference type="ARBA" id="ARBA00006767"/>
    </source>
</evidence>
<accession>A0A085U9V7</accession>
<dbReference type="CDD" id="cd05687">
    <property type="entry name" value="S1_RPS1_repeat_ec1_hs1"/>
    <property type="match status" value="1"/>
</dbReference>
<reference evidence="9 10" key="2">
    <citation type="submission" date="2018-06" db="EMBL/GenBank/DDBJ databases">
        <authorList>
            <consortium name="Pathogen Informatics"/>
            <person name="Doyle S."/>
        </authorList>
    </citation>
    <scope>NUCLEOTIDE SEQUENCE [LARGE SCALE GENOMIC DNA]</scope>
    <source>
        <strain evidence="9 10">NCTC10476</strain>
    </source>
</reference>
<dbReference type="FunFam" id="2.40.50.140:FF:000036">
    <property type="entry name" value="30S ribosomal protein S1"/>
    <property type="match status" value="1"/>
</dbReference>
<reference evidence="8" key="1">
    <citation type="journal article" date="2015" name="Genome Announc.">
        <title>Complete Genome Sequence of Yersinia ruckeri Strain CSF007-82, Etiologic Agent of Red Mouth Disease in Salmonid Fish.</title>
        <authorList>
            <person name="Nelson M.C."/>
            <person name="LaPatra S.E."/>
            <person name="Welch T.J."/>
            <person name="Graf J."/>
        </authorList>
    </citation>
    <scope>NUCLEOTIDE SEQUENCE</scope>
    <source>
        <strain evidence="8">CSF007-82</strain>
    </source>
</reference>
<dbReference type="CDD" id="cd05688">
    <property type="entry name" value="S1_RPS1_repeat_ec3"/>
    <property type="match status" value="1"/>
</dbReference>
<gene>
    <name evidence="9" type="primary">rpsA</name>
    <name evidence="8" type="ORF">CSF007_6950</name>
    <name evidence="9" type="ORF">NCTC10476_00738</name>
</gene>
<dbReference type="InterPro" id="IPR012340">
    <property type="entry name" value="NA-bd_OB-fold"/>
</dbReference>
<dbReference type="FunFam" id="2.40.50.140:FF:000011">
    <property type="entry name" value="30S ribosomal protein S1"/>
    <property type="match status" value="1"/>
</dbReference>
<dbReference type="PRINTS" id="PR00681">
    <property type="entry name" value="RIBOSOMALS1"/>
</dbReference>
<dbReference type="GO" id="GO:0003735">
    <property type="term" value="F:structural constituent of ribosome"/>
    <property type="evidence" value="ECO:0007669"/>
    <property type="project" value="InterPro"/>
</dbReference>
<sequence length="557" mass="61207">MTESFAQLFEESLKTIETRPGSIVRGVVVSIDKDIVLVDAGLKSESAIPVEQFKNAQGELEIQVGDEVDVALDAVEDGFGETQLSREKAKRHEAWLTLEKAFEVAATVIGVINGKVKGGFTVELNGIRAFLPGSLVDVRPVRDTLHLEGKELEFKVIKLDQKRNNVVVSRRAVIESENSAERDQLLENLQEGMEVKGIVKNLTDYGAFVDLGGVDGLLHITDMAWKRVKHPSEIVNVGDEITVKVLKFDRERTRVSLGLKQLGEDPWVAIAKRYPEGTKLTGRVTNLTDYGCFVEIEEGVEGLVHVSEMDWTNKNIHPSKVVNVGDVVEVMVLDIDEERRRISLGLKQCKSNPWQLFAETHNKNDRVEGKIKSITDFGIFIGLDGGIDGLVHLSDISWNVAGEEAVREYKKGDEIAAVVLQVDAERERISLGVKQLAEDPFNNYLSMNKKGAIVTGKVTAVDAKGATVELAGGVEGYLRASEATRDRVEDATLVLNVGDEVEAKYTGVDRKNRVISLSVRAKDEADEKDAIATVNSKPEESNFSNAMAEAFKAAKGE</sequence>
<dbReference type="CDD" id="cd04465">
    <property type="entry name" value="S1_RPS1_repeat_ec2_hs2"/>
    <property type="match status" value="1"/>
</dbReference>
<dbReference type="NCBIfam" id="NF004951">
    <property type="entry name" value="PRK06299.1-1"/>
    <property type="match status" value="1"/>
</dbReference>
<dbReference type="PANTHER" id="PTHR10724:SF7">
    <property type="entry name" value="SMALL RIBOSOMAL SUBUNIT PROTEIN BS1C"/>
    <property type="match status" value="1"/>
</dbReference>
<dbReference type="FunFam" id="2.40.50.140:FF:000017">
    <property type="entry name" value="30S ribosomal protein S1"/>
    <property type="match status" value="1"/>
</dbReference>
<dbReference type="FunFam" id="2.40.50.140:FF:000016">
    <property type="entry name" value="30S ribosomal protein S1"/>
    <property type="match status" value="1"/>
</dbReference>
<dbReference type="STRING" id="29486.UGYR_16495"/>
<dbReference type="OrthoDB" id="9804077at2"/>
<keyword evidence="10" id="KW-1185">Reference proteome</keyword>
<dbReference type="InterPro" id="IPR000110">
    <property type="entry name" value="Ribosomal_bS1"/>
</dbReference>
<dbReference type="PATRIC" id="fig|29486.44.peg.681"/>
<dbReference type="PROSITE" id="PS50126">
    <property type="entry name" value="S1"/>
    <property type="match status" value="6"/>
</dbReference>
<dbReference type="Gene3D" id="2.40.50.140">
    <property type="entry name" value="Nucleic acid-binding proteins"/>
    <property type="match status" value="6"/>
</dbReference>
<dbReference type="NCBIfam" id="NF004952">
    <property type="entry name" value="PRK06299.1-2"/>
    <property type="match status" value="1"/>
</dbReference>
<protein>
    <recommendedName>
        <fullName evidence="6">30S ribosomal protein S1</fullName>
    </recommendedName>
</protein>
<feature type="domain" description="S1 motif" evidence="7">
    <location>
        <begin position="21"/>
        <end position="87"/>
    </location>
</feature>
<dbReference type="KEGG" id="yrb:UGYR_16495"/>
<evidence type="ECO:0000256" key="5">
    <source>
        <dbReference type="ARBA" id="ARBA00023274"/>
    </source>
</evidence>
<keyword evidence="2" id="KW-0677">Repeat</keyword>
<evidence type="ECO:0000256" key="2">
    <source>
        <dbReference type="ARBA" id="ARBA00022737"/>
    </source>
</evidence>
<feature type="domain" description="S1 motif" evidence="7">
    <location>
        <begin position="277"/>
        <end position="347"/>
    </location>
</feature>
<keyword evidence="4 6" id="KW-0689">Ribosomal protein</keyword>
<name>A0A085U9V7_YERRU</name>
<dbReference type="Proteomes" id="UP000255169">
    <property type="component" value="Unassembled WGS sequence"/>
</dbReference>
<feature type="domain" description="S1 motif" evidence="7">
    <location>
        <begin position="192"/>
        <end position="260"/>
    </location>
</feature>
<comment type="function">
    <text evidence="6">Binds mRNA; thus facilitating recognition of the initiation point. It is needed to translate mRNA with a short Shine-Dalgarno (SD) purine-rich sequence.</text>
</comment>
<evidence type="ECO:0000313" key="9">
    <source>
        <dbReference type="EMBL" id="SUP99505.1"/>
    </source>
</evidence>
<dbReference type="EMBL" id="LN681231">
    <property type="protein sequence ID" value="CEK27147.1"/>
    <property type="molecule type" value="Genomic_DNA"/>
</dbReference>
<comment type="similarity">
    <text evidence="1 6">Belongs to the bacterial ribosomal protein bS1 family.</text>
</comment>
<evidence type="ECO:0000256" key="4">
    <source>
        <dbReference type="ARBA" id="ARBA00022980"/>
    </source>
</evidence>
<dbReference type="InterPro" id="IPR003029">
    <property type="entry name" value="S1_domain"/>
</dbReference>
<keyword evidence="5 6" id="KW-0687">Ribonucleoprotein</keyword>
<keyword evidence="3 6" id="KW-0694">RNA-binding</keyword>
<feature type="domain" description="S1 motif" evidence="7">
    <location>
        <begin position="451"/>
        <end position="520"/>
    </location>
</feature>
<dbReference type="CDD" id="cd05689">
    <property type="entry name" value="S1_RPS1_repeat_ec4"/>
    <property type="match status" value="1"/>
</dbReference>
<evidence type="ECO:0000259" key="7">
    <source>
        <dbReference type="PROSITE" id="PS50126"/>
    </source>
</evidence>
<dbReference type="EMBL" id="UHJG01000001">
    <property type="protein sequence ID" value="SUP99505.1"/>
    <property type="molecule type" value="Genomic_DNA"/>
</dbReference>
<feature type="domain" description="S1 motif" evidence="7">
    <location>
        <begin position="105"/>
        <end position="171"/>
    </location>
</feature>
<evidence type="ECO:0000256" key="3">
    <source>
        <dbReference type="ARBA" id="ARBA00022884"/>
    </source>
</evidence>
<dbReference type="PANTHER" id="PTHR10724">
    <property type="entry name" value="30S RIBOSOMAL PROTEIN S1"/>
    <property type="match status" value="1"/>
</dbReference>
<dbReference type="FunFam" id="2.40.50.140:FF:000018">
    <property type="entry name" value="30S ribosomal protein S1"/>
    <property type="match status" value="1"/>
</dbReference>
<proteinExistence type="inferred from homology"/>
<dbReference type="Pfam" id="PF00575">
    <property type="entry name" value="S1"/>
    <property type="match status" value="6"/>
</dbReference>
<dbReference type="SUPFAM" id="SSF50249">
    <property type="entry name" value="Nucleic acid-binding proteins"/>
    <property type="match status" value="6"/>
</dbReference>
<dbReference type="GO" id="GO:0022627">
    <property type="term" value="C:cytosolic small ribosomal subunit"/>
    <property type="evidence" value="ECO:0007669"/>
    <property type="project" value="TreeGrafter"/>
</dbReference>
<dbReference type="InterPro" id="IPR050437">
    <property type="entry name" value="Ribos_protein_bS1-like"/>
</dbReference>
<dbReference type="NCBIfam" id="NF004954">
    <property type="entry name" value="PRK06299.1-4"/>
    <property type="match status" value="1"/>
</dbReference>
<dbReference type="GeneID" id="66879107"/>
<dbReference type="PROSITE" id="PS50889">
    <property type="entry name" value="S4"/>
    <property type="match status" value="1"/>
</dbReference>
<dbReference type="eggNOG" id="COG0539">
    <property type="taxonomic scope" value="Bacteria"/>
</dbReference>
<dbReference type="NCBIfam" id="TIGR00717">
    <property type="entry name" value="rpsA"/>
    <property type="match status" value="1"/>
</dbReference>
<dbReference type="GO" id="GO:0006412">
    <property type="term" value="P:translation"/>
    <property type="evidence" value="ECO:0007669"/>
    <property type="project" value="InterPro"/>
</dbReference>
<dbReference type="AlphaFoldDB" id="A0A085U9V7"/>
<dbReference type="KEGG" id="yru:BD65_3244"/>
<evidence type="ECO:0000313" key="8">
    <source>
        <dbReference type="EMBL" id="CEK27147.1"/>
    </source>
</evidence>
<evidence type="ECO:0000256" key="6">
    <source>
        <dbReference type="PIRNR" id="PIRNR002111"/>
    </source>
</evidence>
<dbReference type="InterPro" id="IPR035104">
    <property type="entry name" value="Ribosomal_protein_S1-like"/>
</dbReference>
<feature type="domain" description="S1 motif" evidence="7">
    <location>
        <begin position="364"/>
        <end position="434"/>
    </location>
</feature>
<dbReference type="GO" id="GO:0003729">
    <property type="term" value="F:mRNA binding"/>
    <property type="evidence" value="ECO:0007669"/>
    <property type="project" value="TreeGrafter"/>
</dbReference>
<dbReference type="RefSeq" id="WP_004717363.1">
    <property type="nucleotide sequence ID" value="NZ_CABIHR010000007.1"/>
</dbReference>
<evidence type="ECO:0000313" key="10">
    <source>
        <dbReference type="Proteomes" id="UP000255169"/>
    </source>
</evidence>
<dbReference type="CDD" id="cd05691">
    <property type="entry name" value="S1_RPS1_repeat_ec6"/>
    <property type="match status" value="1"/>
</dbReference>